<dbReference type="SUPFAM" id="SSF53756">
    <property type="entry name" value="UDP-Glycosyltransferase/glycogen phosphorylase"/>
    <property type="match status" value="1"/>
</dbReference>
<dbReference type="GO" id="GO:0015774">
    <property type="term" value="P:polysaccharide transport"/>
    <property type="evidence" value="ECO:0007669"/>
    <property type="project" value="InterPro"/>
</dbReference>
<dbReference type="OrthoDB" id="9794206at2"/>
<organism evidence="1 2">
    <name type="scientific">Bacillus taeanensis</name>
    <dbReference type="NCBI Taxonomy" id="273032"/>
    <lineage>
        <taxon>Bacteria</taxon>
        <taxon>Bacillati</taxon>
        <taxon>Bacillota</taxon>
        <taxon>Bacilli</taxon>
        <taxon>Bacillales</taxon>
        <taxon>Bacillaceae</taxon>
        <taxon>Bacillus</taxon>
    </lineage>
</organism>
<dbReference type="InterPro" id="IPR043148">
    <property type="entry name" value="TagF_C"/>
</dbReference>
<dbReference type="Gene3D" id="3.40.50.12580">
    <property type="match status" value="1"/>
</dbReference>
<sequence length="451" mass="52928">MKARARSEVVMTNYLFLRGNRNKHFFIDAAEELIKRGHQCHQIKFELGELLFNSAIKTTFAPFHVSKKQYSITDEDLLDLPIYNITYKKKILKKTVAKKELTMYKRYMYYIDHYIQENKIDVVCLFNGYHWIDQVTKVIADKRGLTTVYFEDGLFRPYTITCDAKGINANASVPQNLEFYDSLSVNKKRLKDYLFKPENKALLKRTKEDLVRIAFVKGLSMFGSFLHIAPKLYVHITFWQAVKYFTFKKTFKYRKSNELNLEEEYIFLPFQVSRDTQIFYNSPHIQTMEQLLETVLAAVKHLNETENRNIRIIVKEHPEDMARNNYKQLKKAYQNSKDVVFIQKYNIHTLIEKALAVITVNSTVGIEALSKHKKVITLGNAFYNINGIVTHCKHPEKLGETLVSALKEKINKKRIDQFLYYLRFEYQIEGTINSPSRVTAKNVADRLETLS</sequence>
<dbReference type="Proteomes" id="UP000253314">
    <property type="component" value="Unassembled WGS sequence"/>
</dbReference>
<dbReference type="InterPro" id="IPR007833">
    <property type="entry name" value="Capsule_polysaccharide_synth"/>
</dbReference>
<comment type="caution">
    <text evidence="1">The sequence shown here is derived from an EMBL/GenBank/DDBJ whole genome shotgun (WGS) entry which is preliminary data.</text>
</comment>
<gene>
    <name evidence="1" type="ORF">DS031_14325</name>
</gene>
<dbReference type="GO" id="GO:0000271">
    <property type="term" value="P:polysaccharide biosynthetic process"/>
    <property type="evidence" value="ECO:0007669"/>
    <property type="project" value="InterPro"/>
</dbReference>
<keyword evidence="2" id="KW-1185">Reference proteome</keyword>
<dbReference type="EMBL" id="QOCW01000015">
    <property type="protein sequence ID" value="RBW68909.1"/>
    <property type="molecule type" value="Genomic_DNA"/>
</dbReference>
<reference evidence="1 2" key="1">
    <citation type="submission" date="2018-07" db="EMBL/GenBank/DDBJ databases">
        <title>Lottiidibacillus patelloidae gen. nov., sp. nov., isolated from the intestinal tract of a marine limpet and the reclassification of B. taeanensis BH030017T, B. algicola KMM 3737T and B. hwajinpoensis SW-72T as genus Lottiidibacillus.</title>
        <authorList>
            <person name="Liu R."/>
            <person name="Huang Z."/>
        </authorList>
    </citation>
    <scope>NUCLEOTIDE SEQUENCE [LARGE SCALE GENOMIC DNA]</scope>
    <source>
        <strain evidence="1 2">BH030017</strain>
    </source>
</reference>
<proteinExistence type="predicted"/>
<dbReference type="Pfam" id="PF05159">
    <property type="entry name" value="Capsule_synth"/>
    <property type="match status" value="1"/>
</dbReference>
<accession>A0A366XVX3</accession>
<dbReference type="AlphaFoldDB" id="A0A366XVX3"/>
<dbReference type="CDD" id="cd16438">
    <property type="entry name" value="beta_Kdo_transferase_KpsS_like"/>
    <property type="match status" value="1"/>
</dbReference>
<evidence type="ECO:0000313" key="1">
    <source>
        <dbReference type="EMBL" id="RBW68909.1"/>
    </source>
</evidence>
<protein>
    <recommendedName>
        <fullName evidence="3">Capsular biosynthesis protein</fullName>
    </recommendedName>
</protein>
<evidence type="ECO:0000313" key="2">
    <source>
        <dbReference type="Proteomes" id="UP000253314"/>
    </source>
</evidence>
<name>A0A366XVX3_9BACI</name>
<evidence type="ECO:0008006" key="3">
    <source>
        <dbReference type="Google" id="ProtNLM"/>
    </source>
</evidence>